<keyword evidence="2" id="KW-1185">Reference proteome</keyword>
<dbReference type="EMBL" id="KJ801817">
    <property type="protein sequence ID" value="AII28436.1"/>
    <property type="molecule type" value="Genomic_DNA"/>
</dbReference>
<accession>A0A096XSZ4</accession>
<dbReference type="Gene3D" id="3.10.450.40">
    <property type="match status" value="1"/>
</dbReference>
<protein>
    <submittedName>
        <fullName evidence="1">Baseplate</fullName>
    </submittedName>
</protein>
<evidence type="ECO:0000313" key="1">
    <source>
        <dbReference type="EMBL" id="AII28436.1"/>
    </source>
</evidence>
<dbReference type="GeneID" id="24628125"/>
<evidence type="ECO:0000313" key="2">
    <source>
        <dbReference type="Proteomes" id="UP000030157"/>
    </source>
</evidence>
<dbReference type="SUPFAM" id="SSF160719">
    <property type="entry name" value="gpW/gp25-like"/>
    <property type="match status" value="1"/>
</dbReference>
<proteinExistence type="predicted"/>
<sequence>MARYKKHLIVYGDTMQSIAQKETGSVDNWVKIAEYNDLVYPYIVDTMQEKMSNLEHLATLGDTLFIPDEGNLLDINTSSLNQRDMDFLLGLALGKDLDMTSDTDYYENHGTSDEVFAITHNGHGDLKIASGADNIKQATISRLMTAKGSLMLHPEYGSDLHLMFGKTTIEQMKIISIEVCDTVLKDTRVAECVLVNHYIEEDRYVGNYRATLQSTREQFEFVVQNDNSGALIIV</sequence>
<reference evidence="1" key="1">
    <citation type="submission" date="2014-05" db="EMBL/GenBank/DDBJ databases">
        <title>Complete genome sequence of Enterococcus faecalis bacteriophage ECP3.</title>
        <authorList>
            <person name="Kang H.-Y."/>
            <person name="Kim S."/>
            <person name="Kim J."/>
        </authorList>
    </citation>
    <scope>NUCLEOTIDE SEQUENCE [LARGE SCALE GENOMIC DNA]</scope>
    <source>
        <strain evidence="1">ECP3</strain>
    </source>
</reference>
<dbReference type="RefSeq" id="YP_009147077.1">
    <property type="nucleotide sequence ID" value="NC_027335.2"/>
</dbReference>
<name>A0A096XSZ4_9CAUD</name>
<organism evidence="1 2">
    <name type="scientific">Enterococcus phage ECP3</name>
    <dbReference type="NCBI Taxonomy" id="1498168"/>
    <lineage>
        <taxon>Viruses</taxon>
        <taxon>Duplodnaviria</taxon>
        <taxon>Heunggongvirae</taxon>
        <taxon>Uroviricota</taxon>
        <taxon>Caudoviricetes</taxon>
        <taxon>Herelleviridae</taxon>
        <taxon>Brockvirinae</taxon>
        <taxon>Kochikohdavirus</taxon>
        <taxon>Kochikohdavirus ECP3</taxon>
    </lineage>
</organism>
<dbReference type="Proteomes" id="UP000030157">
    <property type="component" value="Segment"/>
</dbReference>